<reference evidence="14 15" key="1">
    <citation type="submission" date="2016-10" db="EMBL/GenBank/DDBJ databases">
        <authorList>
            <person name="de Groot N.N."/>
        </authorList>
    </citation>
    <scope>NUCLEOTIDE SEQUENCE [LARGE SCALE GENOMIC DNA]</scope>
    <source>
        <strain evidence="14 15">ATCC 29281</strain>
    </source>
</reference>
<evidence type="ECO:0000256" key="6">
    <source>
        <dbReference type="ARBA" id="ARBA00022692"/>
    </source>
</evidence>
<keyword evidence="6 12" id="KW-0812">Transmembrane</keyword>
<dbReference type="PROSITE" id="PS50928">
    <property type="entry name" value="ABC_TM1"/>
    <property type="match status" value="1"/>
</dbReference>
<dbReference type="InterPro" id="IPR010065">
    <property type="entry name" value="AA_ABC_transptr_permease_3TM"/>
</dbReference>
<comment type="subunit">
    <text evidence="10">The HisPMQJ complex is composed of two ATP-binding proteins (HisP), two transmembrane proteins (HisM and HisQ) and a solute-binding protein (HisJ). The HisPMQ-ArgT complex is composed of two ATP-binding proteins (HisP), two transmembrane proteins (HisM and HisQ) and a solute-binding protein (ArgT).</text>
</comment>
<dbReference type="GO" id="GO:0006865">
    <property type="term" value="P:amino acid transport"/>
    <property type="evidence" value="ECO:0007669"/>
    <property type="project" value="UniProtKB-KW"/>
</dbReference>
<dbReference type="PANTHER" id="PTHR30133:SF1">
    <property type="entry name" value="HISTIDINE TRANSPORT SYSTEM PERMEASE PROTEIN HISQ"/>
    <property type="match status" value="1"/>
</dbReference>
<evidence type="ECO:0000256" key="1">
    <source>
        <dbReference type="ARBA" id="ARBA00004429"/>
    </source>
</evidence>
<dbReference type="PANTHER" id="PTHR30133">
    <property type="entry name" value="CATIONIC AMINO ACID TRANSPORTER, MEMBRANE COMPONENT"/>
    <property type="match status" value="1"/>
</dbReference>
<keyword evidence="3 12" id="KW-0813">Transport</keyword>
<keyword evidence="5" id="KW-0997">Cell inner membrane</keyword>
<feature type="transmembrane region" description="Helical" evidence="12">
    <location>
        <begin position="49"/>
        <end position="72"/>
    </location>
</feature>
<comment type="similarity">
    <text evidence="2">Belongs to the binding-protein-dependent transport system permease family. HisMQ subfamily.</text>
</comment>
<dbReference type="Gene3D" id="1.10.3720.10">
    <property type="entry name" value="MetI-like"/>
    <property type="match status" value="1"/>
</dbReference>
<dbReference type="STRING" id="71657.SAMN02982996_01252"/>
<feature type="domain" description="ABC transmembrane type-1" evidence="13">
    <location>
        <begin position="13"/>
        <end position="212"/>
    </location>
</feature>
<evidence type="ECO:0000256" key="11">
    <source>
        <dbReference type="ARBA" id="ARBA00068333"/>
    </source>
</evidence>
<feature type="transmembrane region" description="Helical" evidence="12">
    <location>
        <begin position="149"/>
        <end position="171"/>
    </location>
</feature>
<dbReference type="SUPFAM" id="SSF161098">
    <property type="entry name" value="MetI-like"/>
    <property type="match status" value="1"/>
</dbReference>
<evidence type="ECO:0000256" key="4">
    <source>
        <dbReference type="ARBA" id="ARBA00022475"/>
    </source>
</evidence>
<dbReference type="RefSeq" id="WP_026743576.1">
    <property type="nucleotide sequence ID" value="NZ_FNQS01000003.1"/>
</dbReference>
<dbReference type="eggNOG" id="COG4215">
    <property type="taxonomic scope" value="Bacteria"/>
</dbReference>
<evidence type="ECO:0000259" key="13">
    <source>
        <dbReference type="PROSITE" id="PS50928"/>
    </source>
</evidence>
<evidence type="ECO:0000256" key="10">
    <source>
        <dbReference type="ARBA" id="ARBA00046835"/>
    </source>
</evidence>
<keyword evidence="9 12" id="KW-0472">Membrane</keyword>
<evidence type="ECO:0000256" key="2">
    <source>
        <dbReference type="ARBA" id="ARBA00010072"/>
    </source>
</evidence>
<keyword evidence="7" id="KW-0029">Amino-acid transport</keyword>
<dbReference type="InterPro" id="IPR035906">
    <property type="entry name" value="MetI-like_sf"/>
</dbReference>
<dbReference type="GO" id="GO:0043190">
    <property type="term" value="C:ATP-binding cassette (ABC) transporter complex"/>
    <property type="evidence" value="ECO:0007669"/>
    <property type="project" value="InterPro"/>
</dbReference>
<dbReference type="InterPro" id="IPR000515">
    <property type="entry name" value="MetI-like"/>
</dbReference>
<keyword evidence="4" id="KW-1003">Cell membrane</keyword>
<evidence type="ECO:0000256" key="3">
    <source>
        <dbReference type="ARBA" id="ARBA00022448"/>
    </source>
</evidence>
<dbReference type="Proteomes" id="UP000187280">
    <property type="component" value="Unassembled WGS sequence"/>
</dbReference>
<dbReference type="NCBIfam" id="TIGR01726">
    <property type="entry name" value="HEQRo_perm_3TM"/>
    <property type="match status" value="1"/>
</dbReference>
<evidence type="ECO:0000313" key="15">
    <source>
        <dbReference type="Proteomes" id="UP000187280"/>
    </source>
</evidence>
<dbReference type="InterPro" id="IPR051613">
    <property type="entry name" value="ABC_transp_permease_HisMQ"/>
</dbReference>
<evidence type="ECO:0000256" key="5">
    <source>
        <dbReference type="ARBA" id="ARBA00022519"/>
    </source>
</evidence>
<dbReference type="AlphaFoldDB" id="A0A1H3ZN11"/>
<evidence type="ECO:0000313" key="14">
    <source>
        <dbReference type="EMBL" id="SEA25186.1"/>
    </source>
</evidence>
<proteinExistence type="inferred from homology"/>
<feature type="transmembrane region" description="Helical" evidence="12">
    <location>
        <begin position="191"/>
        <end position="215"/>
    </location>
</feature>
<feature type="transmembrane region" description="Helical" evidence="12">
    <location>
        <begin position="92"/>
        <end position="109"/>
    </location>
</feature>
<keyword evidence="15" id="KW-1185">Reference proteome</keyword>
<dbReference type="GeneID" id="97764153"/>
<dbReference type="CDD" id="cd06261">
    <property type="entry name" value="TM_PBP2"/>
    <property type="match status" value="1"/>
</dbReference>
<evidence type="ECO:0000256" key="8">
    <source>
        <dbReference type="ARBA" id="ARBA00022989"/>
    </source>
</evidence>
<dbReference type="GO" id="GO:0022857">
    <property type="term" value="F:transmembrane transporter activity"/>
    <property type="evidence" value="ECO:0007669"/>
    <property type="project" value="InterPro"/>
</dbReference>
<evidence type="ECO:0000256" key="12">
    <source>
        <dbReference type="RuleBase" id="RU363032"/>
    </source>
</evidence>
<sequence>MLHGYSELIIEGSRLTLQLAVCSLLLSLAIGLVGASAKLSSRRLLSGVFTGYTTLIRGIPDLVLMLLIFYGLQIVLNDLTEIIGMSQIDIDPMAAGIITLGFIYGAYFTETFRGAYLAVSRGEIEAAVAFGFTPLQVFRRIMFPSMMRFALPGIGNNWQVILKATALVSLLGLNDVIKATQLAGKGTHQPFYFAMVAGVMYLIFTTVSNGVLWWLERRYSQGVKKVNYE</sequence>
<dbReference type="FunFam" id="1.10.3720.10:FF:000020">
    <property type="entry name" value="Histidine ABC transporter permease HisQ"/>
    <property type="match status" value="1"/>
</dbReference>
<dbReference type="Pfam" id="PF00528">
    <property type="entry name" value="BPD_transp_1"/>
    <property type="match status" value="1"/>
</dbReference>
<organism evidence="14 15">
    <name type="scientific">Lonsdalea quercina</name>
    <dbReference type="NCBI Taxonomy" id="71657"/>
    <lineage>
        <taxon>Bacteria</taxon>
        <taxon>Pseudomonadati</taxon>
        <taxon>Pseudomonadota</taxon>
        <taxon>Gammaproteobacteria</taxon>
        <taxon>Enterobacterales</taxon>
        <taxon>Pectobacteriaceae</taxon>
        <taxon>Lonsdalea</taxon>
    </lineage>
</organism>
<feature type="transmembrane region" description="Helical" evidence="12">
    <location>
        <begin position="15"/>
        <end position="37"/>
    </location>
</feature>
<evidence type="ECO:0000256" key="9">
    <source>
        <dbReference type="ARBA" id="ARBA00023136"/>
    </source>
</evidence>
<protein>
    <recommendedName>
        <fullName evidence="11">Histidine/lysine/arginine/ornithine transport system permease protein HisQ</fullName>
    </recommendedName>
</protein>
<keyword evidence="8 12" id="KW-1133">Transmembrane helix</keyword>
<comment type="subcellular location">
    <subcellularLocation>
        <location evidence="1">Cell inner membrane</location>
        <topology evidence="1">Multi-pass membrane protein</topology>
    </subcellularLocation>
    <subcellularLocation>
        <location evidence="12">Cell membrane</location>
        <topology evidence="12">Multi-pass membrane protein</topology>
    </subcellularLocation>
</comment>
<evidence type="ECO:0000256" key="7">
    <source>
        <dbReference type="ARBA" id="ARBA00022970"/>
    </source>
</evidence>
<name>A0A1H3ZN11_9GAMM</name>
<dbReference type="NCBIfam" id="NF011714">
    <property type="entry name" value="PRK15135.1"/>
    <property type="match status" value="1"/>
</dbReference>
<dbReference type="EMBL" id="FNQS01000003">
    <property type="protein sequence ID" value="SEA25186.1"/>
    <property type="molecule type" value="Genomic_DNA"/>
</dbReference>
<gene>
    <name evidence="14" type="ORF">SAMN02982996_01252</name>
</gene>
<accession>A0A1H3ZN11</accession>